<name>A0ABP8LNY0_9BACT</name>
<proteinExistence type="predicted"/>
<dbReference type="Proteomes" id="UP001501508">
    <property type="component" value="Unassembled WGS sequence"/>
</dbReference>
<dbReference type="EMBL" id="BAABEY010000001">
    <property type="protein sequence ID" value="GAA4431733.1"/>
    <property type="molecule type" value="Genomic_DNA"/>
</dbReference>
<keyword evidence="2" id="KW-1185">Reference proteome</keyword>
<evidence type="ECO:0000313" key="1">
    <source>
        <dbReference type="EMBL" id="GAA4431733.1"/>
    </source>
</evidence>
<protein>
    <submittedName>
        <fullName evidence="1">Uncharacterized protein</fullName>
    </submittedName>
</protein>
<dbReference type="RefSeq" id="WP_345026220.1">
    <property type="nucleotide sequence ID" value="NZ_BAABEY010000001.1"/>
</dbReference>
<evidence type="ECO:0000313" key="2">
    <source>
        <dbReference type="Proteomes" id="UP001501508"/>
    </source>
</evidence>
<accession>A0ABP8LNY0</accession>
<organism evidence="1 2">
    <name type="scientific">Ravibacter arvi</name>
    <dbReference type="NCBI Taxonomy" id="2051041"/>
    <lineage>
        <taxon>Bacteria</taxon>
        <taxon>Pseudomonadati</taxon>
        <taxon>Bacteroidota</taxon>
        <taxon>Cytophagia</taxon>
        <taxon>Cytophagales</taxon>
        <taxon>Spirosomataceae</taxon>
        <taxon>Ravibacter</taxon>
    </lineage>
</organism>
<comment type="caution">
    <text evidence="1">The sequence shown here is derived from an EMBL/GenBank/DDBJ whole genome shotgun (WGS) entry which is preliminary data.</text>
</comment>
<sequence length="307" mass="34193">MSEKVTPETIKKYATEFCAITLATAYNGKETLNGHELLKLTPVKKINQHIVARLSTYWNNQIQSFNSPYFDFEADEVKAALEHFSNVVSQHISLRREHLQPWLLDIVEKTLAPITAATVLTEAEETLIQQFSTVHPLVVSRPQPEPPRVAKSVSFFDSIETAPDEKPAPDQAPVVQAAPMETPRPAAAVVADATPAQPLLHNRPESINSRYKADLPAHSHDVNYGSVKIKLENIGQNISLAQRFMFVGQLFGGDFEAFSQSIRTLDESGDLEAAQNFITGTLADRYNWDLKNEAVTELIALTKRRFG</sequence>
<gene>
    <name evidence="1" type="ORF">GCM10023091_02940</name>
</gene>
<reference evidence="2" key="1">
    <citation type="journal article" date="2019" name="Int. J. Syst. Evol. Microbiol.">
        <title>The Global Catalogue of Microorganisms (GCM) 10K type strain sequencing project: providing services to taxonomists for standard genome sequencing and annotation.</title>
        <authorList>
            <consortium name="The Broad Institute Genomics Platform"/>
            <consortium name="The Broad Institute Genome Sequencing Center for Infectious Disease"/>
            <person name="Wu L."/>
            <person name="Ma J."/>
        </authorList>
    </citation>
    <scope>NUCLEOTIDE SEQUENCE [LARGE SCALE GENOMIC DNA]</scope>
    <source>
        <strain evidence="2">JCM 31920</strain>
    </source>
</reference>